<evidence type="ECO:0000256" key="2">
    <source>
        <dbReference type="ARBA" id="ARBA00022777"/>
    </source>
</evidence>
<feature type="domain" description="Carbohydrate kinase PfkB" evidence="3">
    <location>
        <begin position="98"/>
        <end position="318"/>
    </location>
</feature>
<name>A0A9W9L9X4_9EURO</name>
<dbReference type="EMBL" id="JAPQKL010000002">
    <property type="protein sequence ID" value="KAJ5143897.1"/>
    <property type="molecule type" value="Genomic_DNA"/>
</dbReference>
<keyword evidence="1" id="KW-0808">Transferase</keyword>
<dbReference type="InterPro" id="IPR029056">
    <property type="entry name" value="Ribokinase-like"/>
</dbReference>
<reference evidence="4" key="2">
    <citation type="journal article" date="2023" name="IMA Fungus">
        <title>Comparative genomic study of the Penicillium genus elucidates a diverse pangenome and 15 lateral gene transfer events.</title>
        <authorList>
            <person name="Petersen C."/>
            <person name="Sorensen T."/>
            <person name="Nielsen M.R."/>
            <person name="Sondergaard T.E."/>
            <person name="Sorensen J.L."/>
            <person name="Fitzpatrick D.A."/>
            <person name="Frisvad J.C."/>
            <person name="Nielsen K.L."/>
        </authorList>
    </citation>
    <scope>NUCLEOTIDE SEQUENCE</scope>
    <source>
        <strain evidence="4">IBT 22155</strain>
    </source>
</reference>
<dbReference type="Proteomes" id="UP001149079">
    <property type="component" value="Unassembled WGS sequence"/>
</dbReference>
<evidence type="ECO:0000256" key="1">
    <source>
        <dbReference type="ARBA" id="ARBA00022679"/>
    </source>
</evidence>
<dbReference type="InterPro" id="IPR011611">
    <property type="entry name" value="PfkB_dom"/>
</dbReference>
<dbReference type="PROSITE" id="PS00584">
    <property type="entry name" value="PFKB_KINASES_2"/>
    <property type="match status" value="1"/>
</dbReference>
<keyword evidence="2" id="KW-0418">Kinase</keyword>
<accession>A0A9W9L9X4</accession>
<reference evidence="4" key="1">
    <citation type="submission" date="2022-11" db="EMBL/GenBank/DDBJ databases">
        <authorList>
            <person name="Petersen C."/>
        </authorList>
    </citation>
    <scope>NUCLEOTIDE SEQUENCE</scope>
    <source>
        <strain evidence="4">IBT 22155</strain>
    </source>
</reference>
<dbReference type="InterPro" id="IPR002173">
    <property type="entry name" value="Carboh/pur_kinase_PfkB_CS"/>
</dbReference>
<dbReference type="FunFam" id="3.40.1190.20:FF:000072">
    <property type="entry name" value="AT09463p"/>
    <property type="match status" value="1"/>
</dbReference>
<dbReference type="Gene3D" id="3.40.1190.20">
    <property type="match status" value="1"/>
</dbReference>
<dbReference type="GeneID" id="81402598"/>
<feature type="non-terminal residue" evidence="4">
    <location>
        <position position="1"/>
    </location>
</feature>
<dbReference type="PANTHER" id="PTHR42774:SF3">
    <property type="entry name" value="KETOHEXOKINASE"/>
    <property type="match status" value="1"/>
</dbReference>
<evidence type="ECO:0000313" key="5">
    <source>
        <dbReference type="Proteomes" id="UP001149079"/>
    </source>
</evidence>
<dbReference type="Pfam" id="PF00294">
    <property type="entry name" value="PfkB"/>
    <property type="match status" value="1"/>
</dbReference>
<dbReference type="AlphaFoldDB" id="A0A9W9L9X4"/>
<keyword evidence="5" id="KW-1185">Reference proteome</keyword>
<dbReference type="GO" id="GO:0016301">
    <property type="term" value="F:kinase activity"/>
    <property type="evidence" value="ECO:0007669"/>
    <property type="project" value="UniProtKB-KW"/>
</dbReference>
<evidence type="ECO:0000313" key="4">
    <source>
        <dbReference type="EMBL" id="KAJ5143897.1"/>
    </source>
</evidence>
<gene>
    <name evidence="4" type="ORF">N7515_002684</name>
</gene>
<dbReference type="InterPro" id="IPR052562">
    <property type="entry name" value="Ketohexokinase-related"/>
</dbReference>
<organism evidence="4 5">
    <name type="scientific">Penicillium bovifimosum</name>
    <dbReference type="NCBI Taxonomy" id="126998"/>
    <lineage>
        <taxon>Eukaryota</taxon>
        <taxon>Fungi</taxon>
        <taxon>Dikarya</taxon>
        <taxon>Ascomycota</taxon>
        <taxon>Pezizomycotina</taxon>
        <taxon>Eurotiomycetes</taxon>
        <taxon>Eurotiomycetidae</taxon>
        <taxon>Eurotiales</taxon>
        <taxon>Aspergillaceae</taxon>
        <taxon>Penicillium</taxon>
    </lineage>
</organism>
<protein>
    <recommendedName>
        <fullName evidence="3">Carbohydrate kinase PfkB domain-containing protein</fullName>
    </recommendedName>
</protein>
<sequence length="340" mass="37194">MTMSLVAIGACYLDTILTLICTCTLARVPHYPDEDEKLRATRLSRRRGGNCPNTLDIMGQLLQDRATSDDCSLGLISVLPSESSVATQQIRLSLGPLVQLDKCIFREEFNEPASSYIIASQDTSSRTIVNYNELPEMTHAEFTTAVGPLRAAGDRHWFHFEGRSPDVTLECIHYIRKQFPASKISVEIEKPGRPGLQELADTADVVIYSKAWAQSNGHTSAKDCLQDQALKTSQATLLCCTWGDGGAAALEPKTGNFAHVPAHVTGLEVIDTIGAGDTFNAGLLYGLIWHDHDWDFRKTLEFANLVAGLKVTQDGFQTLQRALGLHQASPHVESEHASGM</sequence>
<comment type="caution">
    <text evidence="4">The sequence shown here is derived from an EMBL/GenBank/DDBJ whole genome shotgun (WGS) entry which is preliminary data.</text>
</comment>
<evidence type="ECO:0000259" key="3">
    <source>
        <dbReference type="Pfam" id="PF00294"/>
    </source>
</evidence>
<proteinExistence type="predicted"/>
<dbReference type="PANTHER" id="PTHR42774">
    <property type="entry name" value="PHOSPHOTRANSFERASE SYSTEM TRANSPORT PROTEIN"/>
    <property type="match status" value="1"/>
</dbReference>
<dbReference type="OrthoDB" id="204058at2759"/>
<dbReference type="RefSeq" id="XP_056525541.1">
    <property type="nucleotide sequence ID" value="XM_056663428.1"/>
</dbReference>
<dbReference type="SUPFAM" id="SSF53613">
    <property type="entry name" value="Ribokinase-like"/>
    <property type="match status" value="1"/>
</dbReference>